<evidence type="ECO:0000256" key="10">
    <source>
        <dbReference type="ARBA" id="ARBA00024479"/>
    </source>
</evidence>
<dbReference type="OrthoDB" id="18982at2759"/>
<dbReference type="WBParaSite" id="ASIM_0001995001-mRNA-1">
    <property type="protein sequence ID" value="ASIM_0001995001-mRNA-1"/>
    <property type="gene ID" value="ASIM_0001995001"/>
</dbReference>
<feature type="region of interest" description="Disordered" evidence="12">
    <location>
        <begin position="309"/>
        <end position="335"/>
    </location>
</feature>
<keyword evidence="14" id="KW-1185">Reference proteome</keyword>
<evidence type="ECO:0000256" key="1">
    <source>
        <dbReference type="ARBA" id="ARBA00004406"/>
    </source>
</evidence>
<dbReference type="PANTHER" id="PTHR13190:SF1">
    <property type="entry name" value="AUTOPHAGY-RELATED 2, ISOFORM A"/>
    <property type="match status" value="1"/>
</dbReference>
<keyword evidence="6" id="KW-0256">Endoplasmic reticulum</keyword>
<name>A0A0M3KG38_ANISI</name>
<keyword evidence="7" id="KW-0072">Autophagy</keyword>
<dbReference type="Proteomes" id="UP000267096">
    <property type="component" value="Unassembled WGS sequence"/>
</dbReference>
<evidence type="ECO:0000256" key="3">
    <source>
        <dbReference type="ARBA" id="ARBA00009714"/>
    </source>
</evidence>
<dbReference type="GO" id="GO:0034727">
    <property type="term" value="P:piecemeal microautophagy of the nucleus"/>
    <property type="evidence" value="ECO:0007669"/>
    <property type="project" value="TreeGrafter"/>
</dbReference>
<proteinExistence type="inferred from homology"/>
<evidence type="ECO:0000256" key="11">
    <source>
        <dbReference type="ARBA" id="ARBA00024615"/>
    </source>
</evidence>
<gene>
    <name evidence="13" type="ORF">ASIM_LOCUS19337</name>
</gene>
<keyword evidence="5" id="KW-0813">Transport</keyword>
<dbReference type="GO" id="GO:0043495">
    <property type="term" value="F:protein-membrane adaptor activity"/>
    <property type="evidence" value="ECO:0007669"/>
    <property type="project" value="TreeGrafter"/>
</dbReference>
<evidence type="ECO:0000256" key="12">
    <source>
        <dbReference type="SAM" id="MobiDB-lite"/>
    </source>
</evidence>
<dbReference type="GO" id="GO:0032266">
    <property type="term" value="F:phosphatidylinositol-3-phosphate binding"/>
    <property type="evidence" value="ECO:0007669"/>
    <property type="project" value="TreeGrafter"/>
</dbReference>
<comment type="similarity">
    <text evidence="3">Belongs to the ATG2 family.</text>
</comment>
<dbReference type="AlphaFoldDB" id="A0A0M3KG38"/>
<dbReference type="PANTHER" id="PTHR13190">
    <property type="entry name" value="AUTOPHAGY-RELATED 2, ISOFORM A"/>
    <property type="match status" value="1"/>
</dbReference>
<evidence type="ECO:0000256" key="7">
    <source>
        <dbReference type="ARBA" id="ARBA00023006"/>
    </source>
</evidence>
<dbReference type="InterPro" id="IPR026849">
    <property type="entry name" value="ATG2"/>
</dbReference>
<feature type="compositionally biased region" description="Low complexity" evidence="12">
    <location>
        <begin position="311"/>
        <end position="323"/>
    </location>
</feature>
<reference evidence="15" key="1">
    <citation type="submission" date="2017-02" db="UniProtKB">
        <authorList>
            <consortium name="WormBaseParasite"/>
        </authorList>
    </citation>
    <scope>IDENTIFICATION</scope>
</reference>
<keyword evidence="8" id="KW-0445">Lipid transport</keyword>
<evidence type="ECO:0000256" key="9">
    <source>
        <dbReference type="ARBA" id="ARBA00023136"/>
    </source>
</evidence>
<evidence type="ECO:0000256" key="8">
    <source>
        <dbReference type="ARBA" id="ARBA00023055"/>
    </source>
</evidence>
<dbReference type="GO" id="GO:0061709">
    <property type="term" value="P:reticulophagy"/>
    <property type="evidence" value="ECO:0007669"/>
    <property type="project" value="TreeGrafter"/>
</dbReference>
<evidence type="ECO:0000256" key="4">
    <source>
        <dbReference type="ARBA" id="ARBA00018070"/>
    </source>
</evidence>
<comment type="catalytic activity">
    <reaction evidence="11">
        <text>a 1,2-diacyl-sn-glycero-3-phosphoethanolamine(in) = a 1,2-diacyl-sn-glycero-3-phosphoethanolamine(out)</text>
        <dbReference type="Rhea" id="RHEA:38895"/>
        <dbReference type="ChEBI" id="CHEBI:64612"/>
    </reaction>
</comment>
<dbReference type="GO" id="GO:0005789">
    <property type="term" value="C:endoplasmic reticulum membrane"/>
    <property type="evidence" value="ECO:0007669"/>
    <property type="project" value="UniProtKB-SubCell"/>
</dbReference>
<comment type="subcellular location">
    <subcellularLocation>
        <location evidence="1">Endoplasmic reticulum membrane</location>
        <topology evidence="1">Peripheral membrane protein</topology>
    </subcellularLocation>
    <subcellularLocation>
        <location evidence="2">Preautophagosomal structure membrane</location>
        <topology evidence="2">Peripheral membrane protein</topology>
    </subcellularLocation>
</comment>
<evidence type="ECO:0000256" key="6">
    <source>
        <dbReference type="ARBA" id="ARBA00022824"/>
    </source>
</evidence>
<evidence type="ECO:0000313" key="13">
    <source>
        <dbReference type="EMBL" id="VDK68942.1"/>
    </source>
</evidence>
<dbReference type="GO" id="GO:0061908">
    <property type="term" value="C:phagophore"/>
    <property type="evidence" value="ECO:0007669"/>
    <property type="project" value="TreeGrafter"/>
</dbReference>
<reference evidence="13 14" key="2">
    <citation type="submission" date="2018-11" db="EMBL/GenBank/DDBJ databases">
        <authorList>
            <consortium name="Pathogen Informatics"/>
        </authorList>
    </citation>
    <scope>NUCLEOTIDE SEQUENCE [LARGE SCALE GENOMIC DNA]</scope>
</reference>
<sequence>MNEALKSANVPLNVVEGYIGEVSVSVPWRELKQKSCEIQITDLQLTLQPLEHNGHDMNQADLVSSMLSSMGSLASSIDIAKSLKNEELQQKDIEDYGVEQFAEVIDSILSRFRLVFMDTTIRLENEPDPESRLCTALEVQIDWIEFIDEQLNACQTHDAPMDAITSQPHSLSAIPDLNKLFHLKGIRFYTDVFSRPDNELVADDDNNSSSQVITSMYIRREKERTKRVGGIFWMAQLCGCWIGERLGGGVLGIGIGMGGAVWKTSSIESVTAVGDDVLGNMEESATSSMLAHSSISDYHSCYSKLDASEMSQLSPPGQLSPSSEARPVGQLALPK</sequence>
<comment type="catalytic activity">
    <reaction evidence="10">
        <text>a 1,2-diacyl-sn-glycero-3-phospho-L-serine(in) = a 1,2-diacyl-sn-glycero-3-phospho-L-serine(out)</text>
        <dbReference type="Rhea" id="RHEA:38663"/>
        <dbReference type="ChEBI" id="CHEBI:57262"/>
    </reaction>
</comment>
<keyword evidence="9" id="KW-0472">Membrane</keyword>
<dbReference type="GO" id="GO:0006869">
    <property type="term" value="P:lipid transport"/>
    <property type="evidence" value="ECO:0007669"/>
    <property type="project" value="UniProtKB-KW"/>
</dbReference>
<evidence type="ECO:0000313" key="15">
    <source>
        <dbReference type="WBParaSite" id="ASIM_0001995001-mRNA-1"/>
    </source>
</evidence>
<evidence type="ECO:0000256" key="5">
    <source>
        <dbReference type="ARBA" id="ARBA00022448"/>
    </source>
</evidence>
<dbReference type="GO" id="GO:0061723">
    <property type="term" value="P:glycophagy"/>
    <property type="evidence" value="ECO:0007669"/>
    <property type="project" value="TreeGrafter"/>
</dbReference>
<dbReference type="GO" id="GO:0000422">
    <property type="term" value="P:autophagy of mitochondrion"/>
    <property type="evidence" value="ECO:0007669"/>
    <property type="project" value="TreeGrafter"/>
</dbReference>
<evidence type="ECO:0000313" key="14">
    <source>
        <dbReference type="Proteomes" id="UP000267096"/>
    </source>
</evidence>
<protein>
    <recommendedName>
        <fullName evidence="4">Autophagy-related protein 2</fullName>
    </recommendedName>
</protein>
<dbReference type="EMBL" id="UYRR01037066">
    <property type="protein sequence ID" value="VDK68942.1"/>
    <property type="molecule type" value="Genomic_DNA"/>
</dbReference>
<accession>A0A0M3KG38</accession>
<evidence type="ECO:0000256" key="2">
    <source>
        <dbReference type="ARBA" id="ARBA00004623"/>
    </source>
</evidence>
<dbReference type="GO" id="GO:0000045">
    <property type="term" value="P:autophagosome assembly"/>
    <property type="evidence" value="ECO:0007669"/>
    <property type="project" value="TreeGrafter"/>
</dbReference>
<dbReference type="GO" id="GO:0034045">
    <property type="term" value="C:phagophore assembly site membrane"/>
    <property type="evidence" value="ECO:0007669"/>
    <property type="project" value="UniProtKB-SubCell"/>
</dbReference>
<organism evidence="15">
    <name type="scientific">Anisakis simplex</name>
    <name type="common">Herring worm</name>
    <dbReference type="NCBI Taxonomy" id="6269"/>
    <lineage>
        <taxon>Eukaryota</taxon>
        <taxon>Metazoa</taxon>
        <taxon>Ecdysozoa</taxon>
        <taxon>Nematoda</taxon>
        <taxon>Chromadorea</taxon>
        <taxon>Rhabditida</taxon>
        <taxon>Spirurina</taxon>
        <taxon>Ascaridomorpha</taxon>
        <taxon>Ascaridoidea</taxon>
        <taxon>Anisakidae</taxon>
        <taxon>Anisakis</taxon>
        <taxon>Anisakis simplex complex</taxon>
    </lineage>
</organism>